<dbReference type="GO" id="GO:0005539">
    <property type="term" value="F:glycosaminoglycan binding"/>
    <property type="evidence" value="ECO:0007669"/>
    <property type="project" value="TreeGrafter"/>
</dbReference>
<dbReference type="CDD" id="cd16147">
    <property type="entry name" value="G6S"/>
    <property type="match status" value="1"/>
</dbReference>
<feature type="domain" description="Sulfatase N-terminal" evidence="9">
    <location>
        <begin position="47"/>
        <end position="343"/>
    </location>
</feature>
<protein>
    <submittedName>
        <fullName evidence="10">Glucosamine (N-acetyl)-6-sulfatase</fullName>
    </submittedName>
</protein>
<feature type="coiled-coil region" evidence="6">
    <location>
        <begin position="493"/>
        <end position="527"/>
    </location>
</feature>
<dbReference type="PROSITE" id="PS00523">
    <property type="entry name" value="SULFATASE_1"/>
    <property type="match status" value="1"/>
</dbReference>
<dbReference type="InterPro" id="IPR024607">
    <property type="entry name" value="Sulfatase_CS"/>
</dbReference>
<name>F7F2I9_CALJA</name>
<proteinExistence type="inferred from homology"/>
<dbReference type="Ensembl" id="ENSCJAT00000028610.4">
    <property type="protein sequence ID" value="ENSCJAP00000027059.3"/>
    <property type="gene ID" value="ENSCJAG00000014674.5"/>
</dbReference>
<dbReference type="SUPFAM" id="SSF53649">
    <property type="entry name" value="Alkaline phosphatase-like"/>
    <property type="match status" value="1"/>
</dbReference>
<evidence type="ECO:0000256" key="3">
    <source>
        <dbReference type="ARBA" id="ARBA00022729"/>
    </source>
</evidence>
<dbReference type="PROSITE" id="PS51257">
    <property type="entry name" value="PROKAR_LIPOPROTEIN"/>
    <property type="match status" value="1"/>
</dbReference>
<feature type="region of interest" description="Disordered" evidence="7">
    <location>
        <begin position="402"/>
        <end position="459"/>
    </location>
</feature>
<gene>
    <name evidence="10" type="primary">GNS</name>
</gene>
<accession>F7F2I9</accession>
<dbReference type="FunCoup" id="F7F2I9">
    <property type="interactions" value="444"/>
</dbReference>
<feature type="chain" id="PRO_5035146749" evidence="8">
    <location>
        <begin position="37"/>
        <end position="545"/>
    </location>
</feature>
<evidence type="ECO:0000256" key="5">
    <source>
        <dbReference type="ARBA" id="ARBA00023180"/>
    </source>
</evidence>
<dbReference type="Gene3D" id="3.40.720.10">
    <property type="entry name" value="Alkaline Phosphatase, subunit A"/>
    <property type="match status" value="1"/>
</dbReference>
<dbReference type="PANTHER" id="PTHR43108">
    <property type="entry name" value="N-ACETYLGLUCOSAMINE-6-SULFATASE FAMILY MEMBER"/>
    <property type="match status" value="1"/>
</dbReference>
<sequence length="545" mass="62281">MRLLPLAPGRPRWGSPRHLPSCSPTLLLLVLGGCLGVSGVAAGTRRPNVVLLLTDDQDEVLGGMTPLKKTRALIGEMGMTFSSAYVPSALCCPSRASILTGKYPHNHHVVNNTLEGNCSSKSWQKIQEPNTFPAILRSMCGYQTFFAGKYLNEYGAPDAGGLEHVPLGWSYWYALEKNSKYYNYTLSINGKARKHGENYSVDYLTDVLANVSLDFLNYKSNFEPFFMMIATPAPHSPWTAAPQYQKAFQSVFAPRNKNFNIHGMNKHWLIRQAKTPMTNSSIQFLDNAFRKRWQTLLSVDDLVEKLIKRLEFTGELNNTYIFYTSDNGYHTGQIRLTFGRHHSGTKRAEEETGSNPYCSVAAAGDPQASRAWSGPQQSYNRGAKLLEGKLRNRNNFIINNLDVHSENQPKSQQLHKRQVDESKKMGRNQRKKEVNTRNQNTSPPTRDHNSSPAREQSWMENECDEMTESDFRRWVMRNFCELKEHVLNQCKETKNLEKRFEEMITRMDNLERNMSELMELKNTTRELHEACTSFNSQIDQAEERI</sequence>
<comment type="similarity">
    <text evidence="2">Belongs to the sulfatase family.</text>
</comment>
<evidence type="ECO:0000313" key="10">
    <source>
        <dbReference type="Ensembl" id="ENSCJAP00000027059.3"/>
    </source>
</evidence>
<dbReference type="PROSITE" id="PS00149">
    <property type="entry name" value="SULFATASE_2"/>
    <property type="match status" value="1"/>
</dbReference>
<evidence type="ECO:0000256" key="8">
    <source>
        <dbReference type="SAM" id="SignalP"/>
    </source>
</evidence>
<dbReference type="Pfam" id="PF00884">
    <property type="entry name" value="Sulfatase"/>
    <property type="match status" value="1"/>
</dbReference>
<feature type="compositionally biased region" description="Polar residues" evidence="7">
    <location>
        <begin position="436"/>
        <end position="454"/>
    </location>
</feature>
<dbReference type="InterPro" id="IPR000917">
    <property type="entry name" value="Sulfatase_N"/>
</dbReference>
<keyword evidence="11" id="KW-1185">Reference proteome</keyword>
<organism evidence="10 11">
    <name type="scientific">Callithrix jacchus</name>
    <name type="common">White-tufted-ear marmoset</name>
    <name type="synonym">Simia Jacchus</name>
    <dbReference type="NCBI Taxonomy" id="9483"/>
    <lineage>
        <taxon>Eukaryota</taxon>
        <taxon>Metazoa</taxon>
        <taxon>Chordata</taxon>
        <taxon>Craniata</taxon>
        <taxon>Vertebrata</taxon>
        <taxon>Euteleostomi</taxon>
        <taxon>Mammalia</taxon>
        <taxon>Eutheria</taxon>
        <taxon>Euarchontoglires</taxon>
        <taxon>Primates</taxon>
        <taxon>Haplorrhini</taxon>
        <taxon>Platyrrhini</taxon>
        <taxon>Cebidae</taxon>
        <taxon>Callitrichinae</taxon>
        <taxon>Callithrix</taxon>
        <taxon>Callithrix</taxon>
    </lineage>
</organism>
<dbReference type="eggNOG" id="KOG3731">
    <property type="taxonomic scope" value="Eukaryota"/>
</dbReference>
<reference evidence="10" key="2">
    <citation type="submission" date="2025-08" db="UniProtKB">
        <authorList>
            <consortium name="Ensembl"/>
        </authorList>
    </citation>
    <scope>IDENTIFICATION</scope>
</reference>
<reference evidence="10" key="3">
    <citation type="submission" date="2025-09" db="UniProtKB">
        <authorList>
            <consortium name="Ensembl"/>
        </authorList>
    </citation>
    <scope>IDENTIFICATION</scope>
</reference>
<dbReference type="STRING" id="9483.ENSCJAP00000027059"/>
<evidence type="ECO:0000313" key="11">
    <source>
        <dbReference type="Proteomes" id="UP000008225"/>
    </source>
</evidence>
<keyword evidence="6" id="KW-0175">Coiled coil</keyword>
<dbReference type="GO" id="GO:0008449">
    <property type="term" value="F:N-acetylglucosamine-6-sulfatase activity"/>
    <property type="evidence" value="ECO:0007669"/>
    <property type="project" value="TreeGrafter"/>
</dbReference>
<dbReference type="Proteomes" id="UP000008225">
    <property type="component" value="Chromosome 9"/>
</dbReference>
<comment type="cofactor">
    <cofactor evidence="1">
        <name>Ca(2+)</name>
        <dbReference type="ChEBI" id="CHEBI:29108"/>
    </cofactor>
</comment>
<feature type="signal peptide" evidence="8">
    <location>
        <begin position="1"/>
        <end position="36"/>
    </location>
</feature>
<dbReference type="GeneTree" id="ENSGT00940000158420"/>
<keyword evidence="3 8" id="KW-0732">Signal</keyword>
<evidence type="ECO:0000256" key="6">
    <source>
        <dbReference type="SAM" id="Coils"/>
    </source>
</evidence>
<reference evidence="10" key="1">
    <citation type="submission" date="2009-03" db="EMBL/GenBank/DDBJ databases">
        <authorList>
            <person name="Warren W."/>
            <person name="Ye L."/>
            <person name="Minx P."/>
            <person name="Worley K."/>
            <person name="Gibbs R."/>
            <person name="Wilson R.K."/>
        </authorList>
    </citation>
    <scope>NUCLEOTIDE SEQUENCE [LARGE SCALE GENOMIC DNA]</scope>
</reference>
<dbReference type="Bgee" id="ENSCJAG00000014674">
    <property type="expression patterns" value="Expressed in ovary and 6 other cell types or tissues"/>
</dbReference>
<evidence type="ECO:0000259" key="9">
    <source>
        <dbReference type="Pfam" id="PF00884"/>
    </source>
</evidence>
<evidence type="ECO:0000256" key="7">
    <source>
        <dbReference type="SAM" id="MobiDB-lite"/>
    </source>
</evidence>
<keyword evidence="4" id="KW-0378">Hydrolase</keyword>
<evidence type="ECO:0000256" key="1">
    <source>
        <dbReference type="ARBA" id="ARBA00001913"/>
    </source>
</evidence>
<keyword evidence="5" id="KW-0325">Glycoprotein</keyword>
<dbReference type="InterPro" id="IPR017850">
    <property type="entry name" value="Alkaline_phosphatase_core_sf"/>
</dbReference>
<dbReference type="AlphaFoldDB" id="F7F2I9"/>
<evidence type="ECO:0000256" key="2">
    <source>
        <dbReference type="ARBA" id="ARBA00008779"/>
    </source>
</evidence>
<evidence type="ECO:0000256" key="4">
    <source>
        <dbReference type="ARBA" id="ARBA00022801"/>
    </source>
</evidence>
<dbReference type="PANTHER" id="PTHR43108:SF5">
    <property type="entry name" value="N-ACETYLGLUCOSAMINE-6-SULFATASE"/>
    <property type="match status" value="1"/>
</dbReference>
<dbReference type="InParanoid" id="F7F2I9"/>